<dbReference type="InterPro" id="IPR023408">
    <property type="entry name" value="MscS_beta-dom_sf"/>
</dbReference>
<evidence type="ECO:0000256" key="6">
    <source>
        <dbReference type="ARBA" id="ARBA00023136"/>
    </source>
</evidence>
<dbReference type="SUPFAM" id="SSF82861">
    <property type="entry name" value="Mechanosensitive channel protein MscS (YggB), transmembrane region"/>
    <property type="match status" value="1"/>
</dbReference>
<keyword evidence="6 7" id="KW-0472">Membrane</keyword>
<feature type="transmembrane region" description="Helical" evidence="7">
    <location>
        <begin position="6"/>
        <end position="27"/>
    </location>
</feature>
<dbReference type="Pfam" id="PF00924">
    <property type="entry name" value="MS_channel_2nd"/>
    <property type="match status" value="1"/>
</dbReference>
<comment type="similarity">
    <text evidence="2">Belongs to the MscS (TC 1.A.23) family.</text>
</comment>
<dbReference type="InterPro" id="IPR010920">
    <property type="entry name" value="LSM_dom_sf"/>
</dbReference>
<accession>A0A7C5Q826</accession>
<evidence type="ECO:0000256" key="2">
    <source>
        <dbReference type="ARBA" id="ARBA00008017"/>
    </source>
</evidence>
<feature type="transmembrane region" description="Helical" evidence="7">
    <location>
        <begin position="85"/>
        <end position="107"/>
    </location>
</feature>
<dbReference type="SUPFAM" id="SSF50182">
    <property type="entry name" value="Sm-like ribonucleoproteins"/>
    <property type="match status" value="1"/>
</dbReference>
<dbReference type="GO" id="GO:0005886">
    <property type="term" value="C:plasma membrane"/>
    <property type="evidence" value="ECO:0007669"/>
    <property type="project" value="UniProtKB-SubCell"/>
</dbReference>
<comment type="caution">
    <text evidence="10">The sequence shown here is derived from an EMBL/GenBank/DDBJ whole genome shotgun (WGS) entry which is preliminary data.</text>
</comment>
<keyword evidence="3" id="KW-1003">Cell membrane</keyword>
<dbReference type="Gene3D" id="2.30.30.60">
    <property type="match status" value="1"/>
</dbReference>
<comment type="subcellular location">
    <subcellularLocation>
        <location evidence="1">Cell membrane</location>
        <topology evidence="1">Multi-pass membrane protein</topology>
    </subcellularLocation>
</comment>
<dbReference type="EMBL" id="DRNB01000149">
    <property type="protein sequence ID" value="HHJ64058.1"/>
    <property type="molecule type" value="Genomic_DNA"/>
</dbReference>
<feature type="domain" description="Mechanosensitive ion channel MscS" evidence="8">
    <location>
        <begin position="93"/>
        <end position="154"/>
    </location>
</feature>
<evidence type="ECO:0000256" key="5">
    <source>
        <dbReference type="ARBA" id="ARBA00022989"/>
    </source>
</evidence>
<reference evidence="10" key="1">
    <citation type="journal article" date="2020" name="mSystems">
        <title>Genome- and Community-Level Interaction Insights into Carbon Utilization and Element Cycling Functions of Hydrothermarchaeota in Hydrothermal Sediment.</title>
        <authorList>
            <person name="Zhou Z."/>
            <person name="Liu Y."/>
            <person name="Xu W."/>
            <person name="Pan J."/>
            <person name="Luo Z.H."/>
            <person name="Li M."/>
        </authorList>
    </citation>
    <scope>NUCLEOTIDE SEQUENCE [LARGE SCALE GENOMIC DNA]</scope>
    <source>
        <strain evidence="10">HyVt-501</strain>
    </source>
</reference>
<keyword evidence="4 7" id="KW-0812">Transmembrane</keyword>
<evidence type="ECO:0000256" key="4">
    <source>
        <dbReference type="ARBA" id="ARBA00022692"/>
    </source>
</evidence>
<evidence type="ECO:0000313" key="10">
    <source>
        <dbReference type="EMBL" id="HHJ64058.1"/>
    </source>
</evidence>
<evidence type="ECO:0000256" key="7">
    <source>
        <dbReference type="SAM" id="Phobius"/>
    </source>
</evidence>
<dbReference type="InterPro" id="IPR045275">
    <property type="entry name" value="MscS_archaea/bacteria_type"/>
</dbReference>
<keyword evidence="5 7" id="KW-1133">Transmembrane helix</keyword>
<proteinExistence type="inferred from homology"/>
<dbReference type="Pfam" id="PF21088">
    <property type="entry name" value="MS_channel_1st"/>
    <property type="match status" value="1"/>
</dbReference>
<evidence type="ECO:0000256" key="3">
    <source>
        <dbReference type="ARBA" id="ARBA00022475"/>
    </source>
</evidence>
<sequence>MDPAPTLPKILTAGAVLGATFLLAGFLRGRVMRLGEGTEANRLRVLNLLGHALYVGTVLLGALTALGVLGVNITALVAGLGLTGFAVGFALRDIISNLLAGMLIILYSPFRIGDTIKVGAFEGKVVEVNLRYTVVEREGEKILIPNSTMFTNIITVRKG</sequence>
<evidence type="ECO:0000256" key="1">
    <source>
        <dbReference type="ARBA" id="ARBA00004651"/>
    </source>
</evidence>
<dbReference type="PANTHER" id="PTHR30221:SF1">
    <property type="entry name" value="SMALL-CONDUCTANCE MECHANOSENSITIVE CHANNEL"/>
    <property type="match status" value="1"/>
</dbReference>
<dbReference type="AlphaFoldDB" id="A0A7C5Q826"/>
<feature type="domain" description="Mechanosensitive ion channel transmembrane helices 2/3" evidence="9">
    <location>
        <begin position="53"/>
        <end position="92"/>
    </location>
</feature>
<protein>
    <submittedName>
        <fullName evidence="10">Mechanosensitive ion channel</fullName>
    </submittedName>
</protein>
<dbReference type="InterPro" id="IPR011014">
    <property type="entry name" value="MscS_channel_TM-2"/>
</dbReference>
<dbReference type="InterPro" id="IPR049142">
    <property type="entry name" value="MS_channel_1st"/>
</dbReference>
<gene>
    <name evidence="10" type="ORF">ENJ61_04035</name>
</gene>
<dbReference type="Gene3D" id="1.10.287.1260">
    <property type="match status" value="1"/>
</dbReference>
<evidence type="ECO:0000259" key="9">
    <source>
        <dbReference type="Pfam" id="PF21088"/>
    </source>
</evidence>
<name>A0A7C5Q826_AQUAO</name>
<evidence type="ECO:0000259" key="8">
    <source>
        <dbReference type="Pfam" id="PF00924"/>
    </source>
</evidence>
<dbReference type="PANTHER" id="PTHR30221">
    <property type="entry name" value="SMALL-CONDUCTANCE MECHANOSENSITIVE CHANNEL"/>
    <property type="match status" value="1"/>
</dbReference>
<feature type="transmembrane region" description="Helical" evidence="7">
    <location>
        <begin position="48"/>
        <end position="73"/>
    </location>
</feature>
<dbReference type="InterPro" id="IPR006685">
    <property type="entry name" value="MscS_channel_2nd"/>
</dbReference>
<dbReference type="Proteomes" id="UP000885792">
    <property type="component" value="Unassembled WGS sequence"/>
</dbReference>
<dbReference type="GO" id="GO:0008381">
    <property type="term" value="F:mechanosensitive monoatomic ion channel activity"/>
    <property type="evidence" value="ECO:0007669"/>
    <property type="project" value="InterPro"/>
</dbReference>
<organism evidence="10">
    <name type="scientific">Aquifex aeolicus</name>
    <dbReference type="NCBI Taxonomy" id="63363"/>
    <lineage>
        <taxon>Bacteria</taxon>
        <taxon>Pseudomonadati</taxon>
        <taxon>Aquificota</taxon>
        <taxon>Aquificia</taxon>
        <taxon>Aquificales</taxon>
        <taxon>Aquificaceae</taxon>
        <taxon>Aquifex</taxon>
    </lineage>
</organism>